<dbReference type="Proteomes" id="UP000562984">
    <property type="component" value="Unassembled WGS sequence"/>
</dbReference>
<evidence type="ECO:0000313" key="1">
    <source>
        <dbReference type="EMBL" id="NNG37065.1"/>
    </source>
</evidence>
<comment type="caution">
    <text evidence="1">The sequence shown here is derived from an EMBL/GenBank/DDBJ whole genome shotgun (WGS) entry which is preliminary data.</text>
</comment>
<protein>
    <submittedName>
        <fullName evidence="1">Uncharacterized protein</fullName>
    </submittedName>
</protein>
<keyword evidence="2" id="KW-1185">Reference proteome</keyword>
<dbReference type="RefSeq" id="WP_171200769.1">
    <property type="nucleotide sequence ID" value="NZ_JABEND010000010.1"/>
</dbReference>
<evidence type="ECO:0000313" key="2">
    <source>
        <dbReference type="Proteomes" id="UP000562984"/>
    </source>
</evidence>
<sequence>MADTSPPAPQPVACESCGRTAATAPLEWTSELTDRGRRYYCEQCARQHIRGIESRLDAEWW</sequence>
<name>A0A849A945_9ACTN</name>
<dbReference type="AlphaFoldDB" id="A0A849A945"/>
<organism evidence="1 2">
    <name type="scientific">Nakamurella aerolata</name>
    <dbReference type="NCBI Taxonomy" id="1656892"/>
    <lineage>
        <taxon>Bacteria</taxon>
        <taxon>Bacillati</taxon>
        <taxon>Actinomycetota</taxon>
        <taxon>Actinomycetes</taxon>
        <taxon>Nakamurellales</taxon>
        <taxon>Nakamurellaceae</taxon>
        <taxon>Nakamurella</taxon>
    </lineage>
</organism>
<proteinExistence type="predicted"/>
<accession>A0A849A945</accession>
<gene>
    <name evidence="1" type="ORF">HKD39_15385</name>
</gene>
<dbReference type="EMBL" id="JABEND010000010">
    <property type="protein sequence ID" value="NNG37065.1"/>
    <property type="molecule type" value="Genomic_DNA"/>
</dbReference>
<reference evidence="1 2" key="1">
    <citation type="submission" date="2020-05" db="EMBL/GenBank/DDBJ databases">
        <title>Nakamurella sp. DB0629 isolated from air conditioner.</title>
        <authorList>
            <person name="Kim D.H."/>
            <person name="Kim D.-U."/>
        </authorList>
    </citation>
    <scope>NUCLEOTIDE SEQUENCE [LARGE SCALE GENOMIC DNA]</scope>
    <source>
        <strain evidence="1 2">DB0629</strain>
    </source>
</reference>